<evidence type="ECO:0000313" key="1">
    <source>
        <dbReference type="EMBL" id="NEN24630.1"/>
    </source>
</evidence>
<reference evidence="1 2" key="1">
    <citation type="submission" date="2020-02" db="EMBL/GenBank/DDBJ databases">
        <title>Out from the shadows clarifying the taxonomy of the family Cryomorphaceae and related taxa by utilizing the GTDB taxonomic framework.</title>
        <authorList>
            <person name="Bowman J.P."/>
        </authorList>
    </citation>
    <scope>NUCLEOTIDE SEQUENCE [LARGE SCALE GENOMIC DNA]</scope>
    <source>
        <strain evidence="1 2">QSSC 1-22</strain>
    </source>
</reference>
<dbReference type="Pfam" id="PF14022">
    <property type="entry name" value="DUF4238"/>
    <property type="match status" value="1"/>
</dbReference>
<dbReference type="Proteomes" id="UP000486602">
    <property type="component" value="Unassembled WGS sequence"/>
</dbReference>
<accession>A0A7K3WSF9</accession>
<sequence>METDEFKFPSDKKSSRHHYIPKFLLNGFTNSDGKLFVFDKLKNRVLNKPVSPKWIFFERDRNTIEINQILESSIIEDLLFSNVDNLTSKVVRYYQQEAIEKLDFNSKNTAEFEFFLINLFWRTPMTDHAAGDIMDRSVIKTKGIDPEKIRNDPAYRKIYRAALFKHHIDEIIKSGKNINKLITIHQSSNEIYLIGDNPILFRRTPHLFSEFAEIDYLIAVSSQRLYSHTCRSLKNTLNNPRAYNASVIDQSERYVACADRDFLKECVQIHDEVTKDGLNSSVKELAFQNDL</sequence>
<dbReference type="EMBL" id="JAAGVY010000029">
    <property type="protein sequence ID" value="NEN24630.1"/>
    <property type="molecule type" value="Genomic_DNA"/>
</dbReference>
<gene>
    <name evidence="1" type="ORF">G3O08_14075</name>
</gene>
<evidence type="ECO:0000313" key="2">
    <source>
        <dbReference type="Proteomes" id="UP000486602"/>
    </source>
</evidence>
<protein>
    <submittedName>
        <fullName evidence="1">DUF4238 domain-containing protein</fullName>
    </submittedName>
</protein>
<dbReference type="InterPro" id="IPR025332">
    <property type="entry name" value="DUF4238"/>
</dbReference>
<organism evidence="1 2">
    <name type="scientific">Cryomorpha ignava</name>
    <dbReference type="NCBI Taxonomy" id="101383"/>
    <lineage>
        <taxon>Bacteria</taxon>
        <taxon>Pseudomonadati</taxon>
        <taxon>Bacteroidota</taxon>
        <taxon>Flavobacteriia</taxon>
        <taxon>Flavobacteriales</taxon>
        <taxon>Cryomorphaceae</taxon>
        <taxon>Cryomorpha</taxon>
    </lineage>
</organism>
<dbReference type="AlphaFoldDB" id="A0A7K3WSF9"/>
<comment type="caution">
    <text evidence="1">The sequence shown here is derived from an EMBL/GenBank/DDBJ whole genome shotgun (WGS) entry which is preliminary data.</text>
</comment>
<dbReference type="RefSeq" id="WP_163286024.1">
    <property type="nucleotide sequence ID" value="NZ_JAAGVY010000029.1"/>
</dbReference>
<proteinExistence type="predicted"/>
<name>A0A7K3WSF9_9FLAO</name>
<keyword evidence="2" id="KW-1185">Reference proteome</keyword>